<comment type="caution">
    <text evidence="1">The sequence shown here is derived from an EMBL/GenBank/DDBJ whole genome shotgun (WGS) entry which is preliminary data.</text>
</comment>
<organism evidence="1 2">
    <name type="scientific">Nocardia gamkensis</name>
    <dbReference type="NCBI Taxonomy" id="352869"/>
    <lineage>
        <taxon>Bacteria</taxon>
        <taxon>Bacillati</taxon>
        <taxon>Actinomycetota</taxon>
        <taxon>Actinomycetes</taxon>
        <taxon>Mycobacteriales</taxon>
        <taxon>Nocardiaceae</taxon>
        <taxon>Nocardia</taxon>
    </lineage>
</organism>
<evidence type="ECO:0000313" key="2">
    <source>
        <dbReference type="Proteomes" id="UP000540698"/>
    </source>
</evidence>
<name>A0A7X6L6E6_9NOCA</name>
<evidence type="ECO:0000313" key="1">
    <source>
        <dbReference type="EMBL" id="NKY28534.1"/>
    </source>
</evidence>
<dbReference type="Proteomes" id="UP000540698">
    <property type="component" value="Unassembled WGS sequence"/>
</dbReference>
<proteinExistence type="predicted"/>
<gene>
    <name evidence="1" type="ORF">HGB38_20240</name>
</gene>
<sequence>MTTKPDTCQLRGCDNPAAVPFTSKYGPQDQVVWRCTPCDTQYRRNAEILDRYPY</sequence>
<accession>A0A7X6L6E6</accession>
<dbReference type="RefSeq" id="WP_157114156.1">
    <property type="nucleotide sequence ID" value="NZ_JAAXOS010000009.1"/>
</dbReference>
<reference evidence="1 2" key="1">
    <citation type="submission" date="2020-04" db="EMBL/GenBank/DDBJ databases">
        <title>MicrobeNet Type strains.</title>
        <authorList>
            <person name="Nicholson A.C."/>
        </authorList>
    </citation>
    <scope>NUCLEOTIDE SEQUENCE [LARGE SCALE GENOMIC DNA]</scope>
    <source>
        <strain evidence="1 2">DSM 44956</strain>
    </source>
</reference>
<dbReference type="EMBL" id="JAAXOS010000009">
    <property type="protein sequence ID" value="NKY28534.1"/>
    <property type="molecule type" value="Genomic_DNA"/>
</dbReference>
<protein>
    <submittedName>
        <fullName evidence="1">Uncharacterized protein</fullName>
    </submittedName>
</protein>
<dbReference type="AlphaFoldDB" id="A0A7X6L6E6"/>
<keyword evidence="2" id="KW-1185">Reference proteome</keyword>